<accession>A0ABV7YEU5</accession>
<proteinExistence type="predicted"/>
<gene>
    <name evidence="2" type="ORF">ACFOUW_17110</name>
</gene>
<keyword evidence="3" id="KW-1185">Reference proteome</keyword>
<sequence length="163" mass="17798">MRRSFYNLARNAILEHGWYVQFVGMGVCADPSCDGGRDDPVSEPPFAYTVGLTRYRDHPEVVMFGSCMDCGGHALNLVGAAARDGRDVTDPAVLDDLFGPCVARMLRVADSSTHLQVANGMYRAAGAPPIPALQLVTSEEGRFPWDTDYPRDRTHQPLLGRAS</sequence>
<dbReference type="InterPro" id="IPR025358">
    <property type="entry name" value="DUF4262"/>
</dbReference>
<evidence type="ECO:0000313" key="3">
    <source>
        <dbReference type="Proteomes" id="UP001595699"/>
    </source>
</evidence>
<organism evidence="2 3">
    <name type="scientific">Tenggerimyces flavus</name>
    <dbReference type="NCBI Taxonomy" id="1708749"/>
    <lineage>
        <taxon>Bacteria</taxon>
        <taxon>Bacillati</taxon>
        <taxon>Actinomycetota</taxon>
        <taxon>Actinomycetes</taxon>
        <taxon>Propionibacteriales</taxon>
        <taxon>Nocardioidaceae</taxon>
        <taxon>Tenggerimyces</taxon>
    </lineage>
</organism>
<dbReference type="RefSeq" id="WP_205118852.1">
    <property type="nucleotide sequence ID" value="NZ_JAFBCM010000001.1"/>
</dbReference>
<dbReference type="Pfam" id="PF14081">
    <property type="entry name" value="DUF4262"/>
    <property type="match status" value="1"/>
</dbReference>
<reference evidence="3" key="1">
    <citation type="journal article" date="2019" name="Int. J. Syst. Evol. Microbiol.">
        <title>The Global Catalogue of Microorganisms (GCM) 10K type strain sequencing project: providing services to taxonomists for standard genome sequencing and annotation.</title>
        <authorList>
            <consortium name="The Broad Institute Genomics Platform"/>
            <consortium name="The Broad Institute Genome Sequencing Center for Infectious Disease"/>
            <person name="Wu L."/>
            <person name="Ma J."/>
        </authorList>
    </citation>
    <scope>NUCLEOTIDE SEQUENCE [LARGE SCALE GENOMIC DNA]</scope>
    <source>
        <strain evidence="3">CGMCC 4.7241</strain>
    </source>
</reference>
<feature type="compositionally biased region" description="Basic and acidic residues" evidence="1">
    <location>
        <begin position="144"/>
        <end position="155"/>
    </location>
</feature>
<dbReference type="Proteomes" id="UP001595699">
    <property type="component" value="Unassembled WGS sequence"/>
</dbReference>
<feature type="region of interest" description="Disordered" evidence="1">
    <location>
        <begin position="144"/>
        <end position="163"/>
    </location>
</feature>
<protein>
    <submittedName>
        <fullName evidence="2">DUF4262 domain-containing protein</fullName>
    </submittedName>
</protein>
<comment type="caution">
    <text evidence="2">The sequence shown here is derived from an EMBL/GenBank/DDBJ whole genome shotgun (WGS) entry which is preliminary data.</text>
</comment>
<evidence type="ECO:0000313" key="2">
    <source>
        <dbReference type="EMBL" id="MFC3762565.1"/>
    </source>
</evidence>
<dbReference type="EMBL" id="JBHRZH010000015">
    <property type="protein sequence ID" value="MFC3762565.1"/>
    <property type="molecule type" value="Genomic_DNA"/>
</dbReference>
<name>A0ABV7YEU5_9ACTN</name>
<evidence type="ECO:0000256" key="1">
    <source>
        <dbReference type="SAM" id="MobiDB-lite"/>
    </source>
</evidence>